<reference evidence="2" key="1">
    <citation type="submission" date="2021-05" db="EMBL/GenBank/DDBJ databases">
        <authorList>
            <person name="Alioto T."/>
            <person name="Alioto T."/>
            <person name="Gomez Garrido J."/>
        </authorList>
    </citation>
    <scope>NUCLEOTIDE SEQUENCE</scope>
</reference>
<evidence type="ECO:0000256" key="1">
    <source>
        <dbReference type="SAM" id="Phobius"/>
    </source>
</evidence>
<organism evidence="2">
    <name type="scientific">Cacopsylla melanoneura</name>
    <dbReference type="NCBI Taxonomy" id="428564"/>
    <lineage>
        <taxon>Eukaryota</taxon>
        <taxon>Metazoa</taxon>
        <taxon>Ecdysozoa</taxon>
        <taxon>Arthropoda</taxon>
        <taxon>Hexapoda</taxon>
        <taxon>Insecta</taxon>
        <taxon>Pterygota</taxon>
        <taxon>Neoptera</taxon>
        <taxon>Paraneoptera</taxon>
        <taxon>Hemiptera</taxon>
        <taxon>Sternorrhyncha</taxon>
        <taxon>Psylloidea</taxon>
        <taxon>Psyllidae</taxon>
        <taxon>Psyllinae</taxon>
        <taxon>Cacopsylla</taxon>
    </lineage>
</organism>
<evidence type="ECO:0000313" key="2">
    <source>
        <dbReference type="EMBL" id="CAG6747571.1"/>
    </source>
</evidence>
<proteinExistence type="predicted"/>
<protein>
    <submittedName>
        <fullName evidence="2">Uncharacterized protein</fullName>
    </submittedName>
</protein>
<dbReference type="AlphaFoldDB" id="A0A8D8ZJD3"/>
<keyword evidence="1" id="KW-1133">Transmembrane helix</keyword>
<feature type="transmembrane region" description="Helical" evidence="1">
    <location>
        <begin position="108"/>
        <end position="128"/>
    </location>
</feature>
<name>A0A8D8ZJD3_9HEMI</name>
<accession>A0A8D8ZJD3</accession>
<keyword evidence="1" id="KW-0472">Membrane</keyword>
<feature type="transmembrane region" description="Helical" evidence="1">
    <location>
        <begin position="160"/>
        <end position="179"/>
    </location>
</feature>
<dbReference type="EMBL" id="HBUF01514828">
    <property type="protein sequence ID" value="CAG6747571.1"/>
    <property type="molecule type" value="Transcribed_RNA"/>
</dbReference>
<sequence length="187" mass="22179">MDHFGRNIQRITKELPANTLLFTNSICQMISVVKSSLGFRIAIRGYHLIQINSDEKPLIFKVAKIPEFTKNGLPPFLRDFFKTSKFTRLRTRWLYTSRFAHFNRITHSFNFICLASISQIFLLCFFPMRFDFYFPSFSFCIRVVFITFCVSCCCFFNTSILIFCFIILIIHWITVSIFSSRCFHRFS</sequence>
<keyword evidence="1" id="KW-0812">Transmembrane</keyword>